<dbReference type="RefSeq" id="WP_109592544.1">
    <property type="nucleotide sequence ID" value="NZ_BONA01000034.1"/>
</dbReference>
<evidence type="ECO:0000256" key="1">
    <source>
        <dbReference type="ARBA" id="ARBA00004196"/>
    </source>
</evidence>
<dbReference type="AlphaFoldDB" id="A0A316FKQ3"/>
<proteinExistence type="inferred from homology"/>
<evidence type="ECO:0000313" key="7">
    <source>
        <dbReference type="Proteomes" id="UP000245697"/>
    </source>
</evidence>
<sequence length="358" mass="37122">MPHPTQFARGAAAGATLAALVLSAGCTRSAGTGAPAPNGSAAQQVQATSGTTRCTPELYNGGVPKLDLKTATVGFAQSEKEANPFRITETQSIKDEAAKRGIKLITTNAQSDLNKEIADIQGMIAQGAQALIISPLNSEGLDPALKAAQDAKVPVMTIDRLLTTKTPCTDYLGWIGSDFVVQGERAADAMIKATGDQGEVAILLGASGVNVTVDRTKGFKDQLAAKGSKLKVVAEQTGDFTREKGQKVTEQLISANPGISAIYAENDEMALGAVAALKGADKKPGDIKIITIDGTKGAVQGVLDGWIAGVIESNPRFGPLAFQALEDFYSGTGVVEKTIIADKEYTPENAAAELSNAY</sequence>
<comment type="caution">
    <text evidence="6">The sequence shown here is derived from an EMBL/GenBank/DDBJ whole genome shotgun (WGS) entry which is preliminary data.</text>
</comment>
<dbReference type="Proteomes" id="UP000245697">
    <property type="component" value="Unassembled WGS sequence"/>
</dbReference>
<feature type="domain" description="Periplasmic binding protein" evidence="5">
    <location>
        <begin position="82"/>
        <end position="316"/>
    </location>
</feature>
<gene>
    <name evidence="6" type="ORF">BC793_10536</name>
</gene>
<evidence type="ECO:0000256" key="3">
    <source>
        <dbReference type="ARBA" id="ARBA00022729"/>
    </source>
</evidence>
<comment type="subcellular location">
    <subcellularLocation>
        <location evidence="1">Cell envelope</location>
    </subcellularLocation>
</comment>
<name>A0A316FKQ3_9ACTN</name>
<dbReference type="OrthoDB" id="9813037at2"/>
<keyword evidence="7" id="KW-1185">Reference proteome</keyword>
<evidence type="ECO:0000256" key="4">
    <source>
        <dbReference type="SAM" id="SignalP"/>
    </source>
</evidence>
<dbReference type="GO" id="GO:0030246">
    <property type="term" value="F:carbohydrate binding"/>
    <property type="evidence" value="ECO:0007669"/>
    <property type="project" value="UniProtKB-ARBA"/>
</dbReference>
<evidence type="ECO:0000259" key="5">
    <source>
        <dbReference type="Pfam" id="PF13407"/>
    </source>
</evidence>
<reference evidence="6 7" key="1">
    <citation type="submission" date="2018-05" db="EMBL/GenBank/DDBJ databases">
        <title>Genomic Encyclopedia of Archaeal and Bacterial Type Strains, Phase II (KMG-II): from individual species to whole genera.</title>
        <authorList>
            <person name="Goeker M."/>
        </authorList>
    </citation>
    <scope>NUCLEOTIDE SEQUENCE [LARGE SCALE GENOMIC DNA]</scope>
    <source>
        <strain evidence="6 7">DSM 45184</strain>
    </source>
</reference>
<dbReference type="EMBL" id="QGGR01000005">
    <property type="protein sequence ID" value="PWK48692.1"/>
    <property type="molecule type" value="Genomic_DNA"/>
</dbReference>
<dbReference type="CDD" id="cd06309">
    <property type="entry name" value="PBP1_galactofuranose_YtfQ-like"/>
    <property type="match status" value="1"/>
</dbReference>
<protein>
    <submittedName>
        <fullName evidence="6">Monosaccharide ABC transporter substrate-binding protein (CUT2 family)</fullName>
    </submittedName>
</protein>
<feature type="chain" id="PRO_5016296368" evidence="4">
    <location>
        <begin position="31"/>
        <end position="358"/>
    </location>
</feature>
<dbReference type="PANTHER" id="PTHR46847">
    <property type="entry name" value="D-ALLOSE-BINDING PERIPLASMIC PROTEIN-RELATED"/>
    <property type="match status" value="1"/>
</dbReference>
<dbReference type="Gene3D" id="3.40.50.2300">
    <property type="match status" value="2"/>
</dbReference>
<evidence type="ECO:0000313" key="6">
    <source>
        <dbReference type="EMBL" id="PWK48692.1"/>
    </source>
</evidence>
<dbReference type="GO" id="GO:0030313">
    <property type="term" value="C:cell envelope"/>
    <property type="evidence" value="ECO:0007669"/>
    <property type="project" value="UniProtKB-SubCell"/>
</dbReference>
<dbReference type="SUPFAM" id="SSF53822">
    <property type="entry name" value="Periplasmic binding protein-like I"/>
    <property type="match status" value="1"/>
</dbReference>
<feature type="signal peptide" evidence="4">
    <location>
        <begin position="1"/>
        <end position="30"/>
    </location>
</feature>
<dbReference type="Pfam" id="PF13407">
    <property type="entry name" value="Peripla_BP_4"/>
    <property type="match status" value="1"/>
</dbReference>
<keyword evidence="3 4" id="KW-0732">Signal</keyword>
<dbReference type="InterPro" id="IPR028082">
    <property type="entry name" value="Peripla_BP_I"/>
</dbReference>
<evidence type="ECO:0000256" key="2">
    <source>
        <dbReference type="ARBA" id="ARBA00007639"/>
    </source>
</evidence>
<organism evidence="6 7">
    <name type="scientific">Actinoplanes xinjiangensis</name>
    <dbReference type="NCBI Taxonomy" id="512350"/>
    <lineage>
        <taxon>Bacteria</taxon>
        <taxon>Bacillati</taxon>
        <taxon>Actinomycetota</taxon>
        <taxon>Actinomycetes</taxon>
        <taxon>Micromonosporales</taxon>
        <taxon>Micromonosporaceae</taxon>
        <taxon>Actinoplanes</taxon>
    </lineage>
</organism>
<comment type="similarity">
    <text evidence="2">Belongs to the bacterial solute-binding protein 2 family.</text>
</comment>
<accession>A0A316FKQ3</accession>
<dbReference type="InterPro" id="IPR025997">
    <property type="entry name" value="SBP_2_dom"/>
</dbReference>
<dbReference type="PANTHER" id="PTHR46847:SF3">
    <property type="entry name" value="GALACTOFURANOSE-BINDING PROTEIN YTFQ"/>
    <property type="match status" value="1"/>
</dbReference>